<feature type="transmembrane region" description="Helical" evidence="1">
    <location>
        <begin position="252"/>
        <end position="282"/>
    </location>
</feature>
<reference evidence="2" key="1">
    <citation type="journal article" date="2001" name="Int. J. Syst. Evol. Microbiol.">
        <title>Methanofollis aquaemaris sp. nov., a methanogen isolated from an aquaculture fish pond.</title>
        <authorList>
            <person name="Lai M.C."/>
            <person name="Chen S.C."/>
        </authorList>
    </citation>
    <scope>NUCLEOTIDE SEQUENCE</scope>
    <source>
        <strain evidence="2">N2F9704</strain>
    </source>
</reference>
<keyword evidence="1" id="KW-1133">Transmembrane helix</keyword>
<dbReference type="EMBL" id="CP036172">
    <property type="protein sequence ID" value="QSZ67796.1"/>
    <property type="molecule type" value="Genomic_DNA"/>
</dbReference>
<name>A0A8A3S881_9EURY</name>
<feature type="transmembrane region" description="Helical" evidence="1">
    <location>
        <begin position="181"/>
        <end position="198"/>
    </location>
</feature>
<reference evidence="2" key="2">
    <citation type="submission" date="2019-02" db="EMBL/GenBank/DDBJ databases">
        <authorList>
            <person name="Chen S.-C."/>
            <person name="Chien H.-H."/>
            <person name="Lai M.-C."/>
        </authorList>
    </citation>
    <scope>NUCLEOTIDE SEQUENCE</scope>
    <source>
        <strain evidence="2">N2F9704</strain>
    </source>
</reference>
<feature type="transmembrane region" description="Helical" evidence="1">
    <location>
        <begin position="143"/>
        <end position="169"/>
    </location>
</feature>
<keyword evidence="3" id="KW-1185">Reference proteome</keyword>
<feature type="transmembrane region" description="Helical" evidence="1">
    <location>
        <begin position="64"/>
        <end position="84"/>
    </location>
</feature>
<protein>
    <submittedName>
        <fullName evidence="2">Uncharacterized protein</fullName>
    </submittedName>
</protein>
<sequence length="287" mass="29483">MNEQGPRTGTKPFLRARRPAIMQPVSGIVRPLDFSYPTNRAIAIFSLVIFFIKTAATALTGTGIVGPVILGVAAGMAVFLAWALGREVDPDHDPSALLAAALTAAALLVLPASDILTLLWLLLVLRIVNRTSGLTATGVDVALVLALTLWPLWQGFLMAGPLTAAALLLDKTLRKPAPHRIPAAALALTAAAAALFAGRGTAITTPLLPIGIIVAVATVLFLRAIAAASTIRSSGDSGGGTLEPGRVRAAQALALATALAALPWSFGAVAPLWAAVLAAGVWRVRAK</sequence>
<dbReference type="AlphaFoldDB" id="A0A8A3S881"/>
<dbReference type="Proteomes" id="UP001042704">
    <property type="component" value="Chromosome"/>
</dbReference>
<feature type="transmembrane region" description="Helical" evidence="1">
    <location>
        <begin position="210"/>
        <end position="231"/>
    </location>
</feature>
<gene>
    <name evidence="2" type="ORF">RJ40_09910</name>
</gene>
<organism evidence="2 3">
    <name type="scientific">Methanofollis aquaemaris</name>
    <dbReference type="NCBI Taxonomy" id="126734"/>
    <lineage>
        <taxon>Archaea</taxon>
        <taxon>Methanobacteriati</taxon>
        <taxon>Methanobacteriota</taxon>
        <taxon>Stenosarchaea group</taxon>
        <taxon>Methanomicrobia</taxon>
        <taxon>Methanomicrobiales</taxon>
        <taxon>Methanomicrobiaceae</taxon>
        <taxon>Methanofollis</taxon>
    </lineage>
</organism>
<keyword evidence="1" id="KW-0812">Transmembrane</keyword>
<evidence type="ECO:0000256" key="1">
    <source>
        <dbReference type="SAM" id="Phobius"/>
    </source>
</evidence>
<evidence type="ECO:0000313" key="3">
    <source>
        <dbReference type="Proteomes" id="UP001042704"/>
    </source>
</evidence>
<feature type="transmembrane region" description="Helical" evidence="1">
    <location>
        <begin position="96"/>
        <end position="123"/>
    </location>
</feature>
<keyword evidence="1" id="KW-0472">Membrane</keyword>
<dbReference type="KEGG" id="maqe:RJ40_09910"/>
<evidence type="ECO:0000313" key="2">
    <source>
        <dbReference type="EMBL" id="QSZ67796.1"/>
    </source>
</evidence>
<accession>A0A8A3S881</accession>
<proteinExistence type="predicted"/>